<sequence length="209" mass="23999">MIYKNEVQNPVQAPTQVPAVVPYITAQMNFIFRARMLYRDLATWLRSYKVSLYGDVGNTDELSKRLFRLPTEYGSILRVFFGDPTTEQLMSLLTQYIAILQSLFIAQMNNDINAINSLTQQAYQNVNNTAALLATANPYWTQAEWVTLLTLFTGLQIQESTTFLTKDYSANNDIFDRILSFTNLIGDYFSEGLTNYFLLRQQQQQLPAI</sequence>
<dbReference type="Proteomes" id="UP000675664">
    <property type="component" value="Unassembled WGS sequence"/>
</dbReference>
<reference evidence="1" key="2">
    <citation type="submission" date="2021-04" db="EMBL/GenBank/DDBJ databases">
        <authorList>
            <person name="Liu J."/>
        </authorList>
    </citation>
    <scope>NUCLEOTIDE SEQUENCE</scope>
    <source>
        <strain evidence="1">BAD-6</strain>
    </source>
</reference>
<dbReference type="EMBL" id="JAGSND010000001">
    <property type="protein sequence ID" value="MBR0596459.1"/>
    <property type="molecule type" value="Genomic_DNA"/>
</dbReference>
<protein>
    <submittedName>
        <fullName evidence="1">Uncharacterized protein</fullName>
    </submittedName>
</protein>
<evidence type="ECO:0000313" key="1">
    <source>
        <dbReference type="EMBL" id="MBR0596459.1"/>
    </source>
</evidence>
<dbReference type="RefSeq" id="WP_227016589.1">
    <property type="nucleotide sequence ID" value="NZ_JAGSND010000001.1"/>
</dbReference>
<reference evidence="1" key="1">
    <citation type="submission" date="2021-04" db="EMBL/GenBank/DDBJ databases">
        <title>Sinoanaerobacter chloroacetimidivorans sp. nov., an obligate anaerobic bacterium isolated from anaerobic sludge.</title>
        <authorList>
            <person name="Bao Y."/>
        </authorList>
    </citation>
    <scope>NUCLEOTIDE SEQUENCE</scope>
    <source>
        <strain evidence="1">BAD-6</strain>
    </source>
</reference>
<organism evidence="1 2">
    <name type="scientific">Sinanaerobacter chloroacetimidivorans</name>
    <dbReference type="NCBI Taxonomy" id="2818044"/>
    <lineage>
        <taxon>Bacteria</taxon>
        <taxon>Bacillati</taxon>
        <taxon>Bacillota</taxon>
        <taxon>Clostridia</taxon>
        <taxon>Peptostreptococcales</taxon>
        <taxon>Anaerovoracaceae</taxon>
        <taxon>Sinanaerobacter</taxon>
    </lineage>
</organism>
<name>A0A8J7VWR5_9FIRM</name>
<evidence type="ECO:0000313" key="2">
    <source>
        <dbReference type="Proteomes" id="UP000675664"/>
    </source>
</evidence>
<proteinExistence type="predicted"/>
<keyword evidence="2" id="KW-1185">Reference proteome</keyword>
<dbReference type="AlphaFoldDB" id="A0A8J7VWR5"/>
<gene>
    <name evidence="1" type="ORF">KCX82_01095</name>
</gene>
<accession>A0A8J7VWR5</accession>
<comment type="caution">
    <text evidence="1">The sequence shown here is derived from an EMBL/GenBank/DDBJ whole genome shotgun (WGS) entry which is preliminary data.</text>
</comment>